<evidence type="ECO:0000313" key="11">
    <source>
        <dbReference type="Proteomes" id="UP000665020"/>
    </source>
</evidence>
<evidence type="ECO:0000256" key="6">
    <source>
        <dbReference type="ARBA" id="ARBA00022989"/>
    </source>
</evidence>
<dbReference type="PANTHER" id="PTHR34040">
    <property type="entry name" value="FLAGELLAR BIOSYNTHETIC PROTEIN FLIQ"/>
    <property type="match status" value="1"/>
</dbReference>
<keyword evidence="11" id="KW-1185">Reference proteome</keyword>
<evidence type="ECO:0000256" key="5">
    <source>
        <dbReference type="ARBA" id="ARBA00022692"/>
    </source>
</evidence>
<evidence type="ECO:0000256" key="1">
    <source>
        <dbReference type="ARBA" id="ARBA00004651"/>
    </source>
</evidence>
<name>A0A8A7KGG7_9FIRM</name>
<dbReference type="GO" id="GO:0009306">
    <property type="term" value="P:protein secretion"/>
    <property type="evidence" value="ECO:0007669"/>
    <property type="project" value="InterPro"/>
</dbReference>
<proteinExistence type="inferred from homology"/>
<dbReference type="KEGG" id="ifn:GM661_02755"/>
<feature type="transmembrane region" description="Helical" evidence="9">
    <location>
        <begin position="12"/>
        <end position="38"/>
    </location>
</feature>
<protein>
    <recommendedName>
        <fullName evidence="3 9">Flagellar biosynthetic protein FliQ</fullName>
    </recommendedName>
</protein>
<evidence type="ECO:0000256" key="2">
    <source>
        <dbReference type="ARBA" id="ARBA00006156"/>
    </source>
</evidence>
<evidence type="ECO:0000256" key="7">
    <source>
        <dbReference type="ARBA" id="ARBA00023136"/>
    </source>
</evidence>
<keyword evidence="4 9" id="KW-1003">Cell membrane</keyword>
<dbReference type="InterPro" id="IPR006305">
    <property type="entry name" value="FliQ"/>
</dbReference>
<evidence type="ECO:0000256" key="8">
    <source>
        <dbReference type="ARBA" id="ARBA00023143"/>
    </source>
</evidence>
<keyword evidence="10" id="KW-0966">Cell projection</keyword>
<dbReference type="RefSeq" id="WP_125987988.1">
    <property type="nucleotide sequence ID" value="NZ_CP046640.1"/>
</dbReference>
<keyword evidence="6 9" id="KW-1133">Transmembrane helix</keyword>
<organism evidence="10 11">
    <name type="scientific">Iocasia fonsfrigidae</name>
    <dbReference type="NCBI Taxonomy" id="2682810"/>
    <lineage>
        <taxon>Bacteria</taxon>
        <taxon>Bacillati</taxon>
        <taxon>Bacillota</taxon>
        <taxon>Clostridia</taxon>
        <taxon>Halanaerobiales</taxon>
        <taxon>Halanaerobiaceae</taxon>
        <taxon>Iocasia</taxon>
    </lineage>
</organism>
<dbReference type="PANTHER" id="PTHR34040:SF2">
    <property type="entry name" value="FLAGELLAR BIOSYNTHETIC PROTEIN FLIQ"/>
    <property type="match status" value="1"/>
</dbReference>
<accession>A0A8A7KGG7</accession>
<dbReference type="EMBL" id="CP046640">
    <property type="protein sequence ID" value="QTL96972.1"/>
    <property type="molecule type" value="Genomic_DNA"/>
</dbReference>
<comment type="function">
    <text evidence="9">Role in flagellar biosynthesis.</text>
</comment>
<dbReference type="InterPro" id="IPR002191">
    <property type="entry name" value="Bac_export_3"/>
</dbReference>
<sequence length="89" mass="9677">MDQGVVIDIGRNALTVVLMIIAPMLGFGLITGLLVAIFQATTQIQEQTLAFIPKILAVLISMAIFGPWMLSTMVDFITRLFNSIPQLIG</sequence>
<keyword evidence="5 9" id="KW-0812">Transmembrane</keyword>
<feature type="transmembrane region" description="Helical" evidence="9">
    <location>
        <begin position="50"/>
        <end position="70"/>
    </location>
</feature>
<evidence type="ECO:0000256" key="3">
    <source>
        <dbReference type="ARBA" id="ARBA00021718"/>
    </source>
</evidence>
<keyword evidence="10" id="KW-0282">Flagellum</keyword>
<keyword evidence="10" id="KW-0969">Cilium</keyword>
<dbReference type="GO" id="GO:0044780">
    <property type="term" value="P:bacterial-type flagellum assembly"/>
    <property type="evidence" value="ECO:0007669"/>
    <property type="project" value="InterPro"/>
</dbReference>
<dbReference type="NCBIfam" id="TIGR01402">
    <property type="entry name" value="fliQ"/>
    <property type="match status" value="1"/>
</dbReference>
<comment type="subcellular location">
    <subcellularLocation>
        <location evidence="1 9">Cell membrane</location>
        <topology evidence="1">Multi-pass membrane protein</topology>
    </subcellularLocation>
    <subcellularLocation>
        <location evidence="9">Bacterial flagellum basal body</location>
    </subcellularLocation>
</comment>
<comment type="similarity">
    <text evidence="2 9">Belongs to the FliQ/MopD/SpaQ family.</text>
</comment>
<evidence type="ECO:0000256" key="4">
    <source>
        <dbReference type="ARBA" id="ARBA00022475"/>
    </source>
</evidence>
<dbReference type="GO" id="GO:0009425">
    <property type="term" value="C:bacterial-type flagellum basal body"/>
    <property type="evidence" value="ECO:0007669"/>
    <property type="project" value="UniProtKB-SubCell"/>
</dbReference>
<keyword evidence="8 9" id="KW-0975">Bacterial flagellum</keyword>
<keyword evidence="7 9" id="KW-0472">Membrane</keyword>
<reference evidence="10" key="1">
    <citation type="submission" date="2019-12" db="EMBL/GenBank/DDBJ databases">
        <authorList>
            <person name="zhang j."/>
            <person name="sun C.M."/>
        </authorList>
    </citation>
    <scope>NUCLEOTIDE SEQUENCE</scope>
    <source>
        <strain evidence="10">NS-1</strain>
    </source>
</reference>
<dbReference type="PRINTS" id="PR00952">
    <property type="entry name" value="TYPE3IMQPROT"/>
</dbReference>
<evidence type="ECO:0000256" key="9">
    <source>
        <dbReference type="RuleBase" id="RU364090"/>
    </source>
</evidence>
<dbReference type="Proteomes" id="UP000665020">
    <property type="component" value="Chromosome"/>
</dbReference>
<dbReference type="PIRSF" id="PIRSF004669">
    <property type="entry name" value="FliQ"/>
    <property type="match status" value="1"/>
</dbReference>
<dbReference type="Pfam" id="PF01313">
    <property type="entry name" value="Bac_export_3"/>
    <property type="match status" value="1"/>
</dbReference>
<dbReference type="AlphaFoldDB" id="A0A8A7KGG7"/>
<gene>
    <name evidence="9 10" type="primary">fliQ</name>
    <name evidence="10" type="ORF">GM661_02755</name>
</gene>
<evidence type="ECO:0000313" key="10">
    <source>
        <dbReference type="EMBL" id="QTL96972.1"/>
    </source>
</evidence>
<dbReference type="GO" id="GO:0005886">
    <property type="term" value="C:plasma membrane"/>
    <property type="evidence" value="ECO:0007669"/>
    <property type="project" value="UniProtKB-SubCell"/>
</dbReference>